<feature type="region of interest" description="Disordered" evidence="1">
    <location>
        <begin position="501"/>
        <end position="527"/>
    </location>
</feature>
<dbReference type="InterPro" id="IPR027417">
    <property type="entry name" value="P-loop_NTPase"/>
</dbReference>
<reference evidence="2" key="1">
    <citation type="submission" date="2023-03" db="EMBL/GenBank/DDBJ databases">
        <title>Emydomyces testavorans Genome Sequence.</title>
        <authorList>
            <person name="Hoyer L."/>
        </authorList>
    </citation>
    <scope>NUCLEOTIDE SEQUENCE</scope>
    <source>
        <strain evidence="2">16-2883</strain>
    </source>
</reference>
<dbReference type="EMBL" id="CP120629">
    <property type="protein sequence ID" value="WEW60240.1"/>
    <property type="molecule type" value="Genomic_DNA"/>
</dbReference>
<gene>
    <name evidence="2" type="ORF">PRK78_005725</name>
</gene>
<evidence type="ECO:0000256" key="1">
    <source>
        <dbReference type="SAM" id="MobiDB-lite"/>
    </source>
</evidence>
<sequence>MAGQIQAQEEQRRQQGRGCEFSAEMAAELAAHLALVDGHPADAEKAARKRLVEQLQTAPLHSSKVRVTFDKKVQPQAQTEEVFPQYGLIGKRVATYGYQSGDGGSEEAQDNLVYTNTNAPWSSFICGSQGSGKSHTLSCMLENALLAPSQAGKLAEPLAGFVLHYDGFSNVSTSQPCEAAYLCSAGIPVRVLVSPSHYENMKRVYGNLRGLPEGAPRPIVSWLKFSEKHLNVTMMKTLMAAGGESQQPLYMELVTRILREMATEDGNSSIDFNKFKRKLDEENLMGYQRSGLDQRMGLLESFLEIEQVPIYNRWANARTRTNVATASRLDEMWEFKKGSLTIVDLSCPFIAPNDACALFNICLKIFLDGRESSGRIIAMDEAHKFLTITNREALELTESLLSIIRQQRHLGTRVIIATQEPALSPKLMDLCDVTMVHRFTSPEWYKTLEGHLAGAVVGMSAEERSKSDPNNLFSKIVLLETGEALVFSANGVLDIIEKAAESDKGESEKEGSRSIQEDGPSETNGAPAIWKLGPRYIKMKVRMRLTADGGRSILAT</sequence>
<organism evidence="2 3">
    <name type="scientific">Emydomyces testavorans</name>
    <dbReference type="NCBI Taxonomy" id="2070801"/>
    <lineage>
        <taxon>Eukaryota</taxon>
        <taxon>Fungi</taxon>
        <taxon>Dikarya</taxon>
        <taxon>Ascomycota</taxon>
        <taxon>Pezizomycotina</taxon>
        <taxon>Eurotiomycetes</taxon>
        <taxon>Eurotiomycetidae</taxon>
        <taxon>Onygenales</taxon>
        <taxon>Nannizziopsiaceae</taxon>
        <taxon>Emydomyces</taxon>
    </lineage>
</organism>
<proteinExistence type="predicted"/>
<accession>A0AAF0DK66</accession>
<dbReference type="AlphaFoldDB" id="A0AAF0DK66"/>
<evidence type="ECO:0000313" key="3">
    <source>
        <dbReference type="Proteomes" id="UP001219355"/>
    </source>
</evidence>
<dbReference type="Proteomes" id="UP001219355">
    <property type="component" value="Chromosome 3"/>
</dbReference>
<dbReference type="Gene3D" id="3.40.50.300">
    <property type="entry name" value="P-loop containing nucleotide triphosphate hydrolases"/>
    <property type="match status" value="1"/>
</dbReference>
<keyword evidence="3" id="KW-1185">Reference proteome</keyword>
<name>A0AAF0DK66_9EURO</name>
<evidence type="ECO:0000313" key="2">
    <source>
        <dbReference type="EMBL" id="WEW60240.1"/>
    </source>
</evidence>
<dbReference type="SUPFAM" id="SSF52540">
    <property type="entry name" value="P-loop containing nucleoside triphosphate hydrolases"/>
    <property type="match status" value="1"/>
</dbReference>
<protein>
    <submittedName>
        <fullName evidence="2">Uncharacterized protein</fullName>
    </submittedName>
</protein>
<feature type="compositionally biased region" description="Basic and acidic residues" evidence="1">
    <location>
        <begin position="501"/>
        <end position="516"/>
    </location>
</feature>